<dbReference type="GO" id="GO:0001671">
    <property type="term" value="F:ATPase activator activity"/>
    <property type="evidence" value="ECO:0007669"/>
    <property type="project" value="InterPro"/>
</dbReference>
<dbReference type="GO" id="GO:0006457">
    <property type="term" value="P:protein folding"/>
    <property type="evidence" value="ECO:0007669"/>
    <property type="project" value="TreeGrafter"/>
</dbReference>
<comment type="caution">
    <text evidence="3">The sequence shown here is derived from an EMBL/GenBank/DDBJ whole genome shotgun (WGS) entry which is preliminary data.</text>
</comment>
<gene>
    <name evidence="3" type="ORF">BS47DRAFT_1372519</name>
</gene>
<evidence type="ECO:0000259" key="2">
    <source>
        <dbReference type="SMART" id="SM01000"/>
    </source>
</evidence>
<dbReference type="GO" id="GO:0005829">
    <property type="term" value="C:cytosol"/>
    <property type="evidence" value="ECO:0007669"/>
    <property type="project" value="TreeGrafter"/>
</dbReference>
<evidence type="ECO:0000313" key="3">
    <source>
        <dbReference type="EMBL" id="KAF9513413.1"/>
    </source>
</evidence>
<dbReference type="EMBL" id="MU128972">
    <property type="protein sequence ID" value="KAF9513413.1"/>
    <property type="molecule type" value="Genomic_DNA"/>
</dbReference>
<dbReference type="AlphaFoldDB" id="A0A9P6DW76"/>
<proteinExistence type="inferred from homology"/>
<dbReference type="Gene3D" id="3.15.10.20">
    <property type="entry name" value="Activator of Hsp90 ATPase Aha1, N-terminal domain"/>
    <property type="match status" value="1"/>
</dbReference>
<organism evidence="3 4">
    <name type="scientific">Hydnum rufescens UP504</name>
    <dbReference type="NCBI Taxonomy" id="1448309"/>
    <lineage>
        <taxon>Eukaryota</taxon>
        <taxon>Fungi</taxon>
        <taxon>Dikarya</taxon>
        <taxon>Basidiomycota</taxon>
        <taxon>Agaricomycotina</taxon>
        <taxon>Agaricomycetes</taxon>
        <taxon>Cantharellales</taxon>
        <taxon>Hydnaceae</taxon>
        <taxon>Hydnum</taxon>
    </lineage>
</organism>
<reference evidence="3" key="1">
    <citation type="journal article" date="2020" name="Nat. Commun.">
        <title>Large-scale genome sequencing of mycorrhizal fungi provides insights into the early evolution of symbiotic traits.</title>
        <authorList>
            <person name="Miyauchi S."/>
            <person name="Kiss E."/>
            <person name="Kuo A."/>
            <person name="Drula E."/>
            <person name="Kohler A."/>
            <person name="Sanchez-Garcia M."/>
            <person name="Morin E."/>
            <person name="Andreopoulos B."/>
            <person name="Barry K.W."/>
            <person name="Bonito G."/>
            <person name="Buee M."/>
            <person name="Carver A."/>
            <person name="Chen C."/>
            <person name="Cichocki N."/>
            <person name="Clum A."/>
            <person name="Culley D."/>
            <person name="Crous P.W."/>
            <person name="Fauchery L."/>
            <person name="Girlanda M."/>
            <person name="Hayes R.D."/>
            <person name="Keri Z."/>
            <person name="LaButti K."/>
            <person name="Lipzen A."/>
            <person name="Lombard V."/>
            <person name="Magnuson J."/>
            <person name="Maillard F."/>
            <person name="Murat C."/>
            <person name="Nolan M."/>
            <person name="Ohm R.A."/>
            <person name="Pangilinan J."/>
            <person name="Pereira M.F."/>
            <person name="Perotto S."/>
            <person name="Peter M."/>
            <person name="Pfister S."/>
            <person name="Riley R."/>
            <person name="Sitrit Y."/>
            <person name="Stielow J.B."/>
            <person name="Szollosi G."/>
            <person name="Zifcakova L."/>
            <person name="Stursova M."/>
            <person name="Spatafora J.W."/>
            <person name="Tedersoo L."/>
            <person name="Vaario L.M."/>
            <person name="Yamada A."/>
            <person name="Yan M."/>
            <person name="Wang P."/>
            <person name="Xu J."/>
            <person name="Bruns T."/>
            <person name="Baldrian P."/>
            <person name="Vilgalys R."/>
            <person name="Dunand C."/>
            <person name="Henrissat B."/>
            <person name="Grigoriev I.V."/>
            <person name="Hibbett D."/>
            <person name="Nagy L.G."/>
            <person name="Martin F.M."/>
        </authorList>
    </citation>
    <scope>NUCLEOTIDE SEQUENCE</scope>
    <source>
        <strain evidence="3">UP504</strain>
    </source>
</reference>
<accession>A0A9P6DW76</accession>
<dbReference type="Pfam" id="PF09229">
    <property type="entry name" value="Aha1_N"/>
    <property type="match status" value="1"/>
</dbReference>
<dbReference type="InterPro" id="IPR013538">
    <property type="entry name" value="ASHA1/2-like_C"/>
</dbReference>
<dbReference type="GO" id="GO:0051087">
    <property type="term" value="F:protein-folding chaperone binding"/>
    <property type="evidence" value="ECO:0007669"/>
    <property type="project" value="InterPro"/>
</dbReference>
<dbReference type="InterPro" id="IPR023393">
    <property type="entry name" value="START-like_dom_sf"/>
</dbReference>
<comment type="similarity">
    <text evidence="1">Belongs to the AHA1 family.</text>
</comment>
<keyword evidence="4" id="KW-1185">Reference proteome</keyword>
<name>A0A9P6DW76_9AGAM</name>
<dbReference type="PANTHER" id="PTHR13009">
    <property type="entry name" value="HEAT SHOCK PROTEIN 90 HSP90 CO-CHAPERONE AHA-1"/>
    <property type="match status" value="1"/>
</dbReference>
<sequence>MAIPASTANWHWKSKAVTPWARSWFESELPTVIVTTTENITIGISSVTDVEGDVELGMRKSKLITIFDVRLVLKWSATHPDGTNAGGSLTIPEVSHEVVVDGLTDYAFDWSLDKSSPSEAGPSARALLALAKTHLPPRLKSKFEDFPKILLETHGKDLVASPSQSGTATPSAASTATTLPLPAVVDATTSSSVPEPTKVLKKLVNSSTVRVEAQFMVSGDDLFGFLTDEARIPSWSRAPAKSSPVEGAAFSLFGGGVVGNTYCWKLKSPTWPNDHEGTLTATLDQQSDSTKLVMELSGVPKGQEDEIERNLTGY</sequence>
<dbReference type="SUPFAM" id="SSF103111">
    <property type="entry name" value="Activator of Hsp90 ATPase, Aha1"/>
    <property type="match status" value="1"/>
</dbReference>
<dbReference type="SUPFAM" id="SSF55961">
    <property type="entry name" value="Bet v1-like"/>
    <property type="match status" value="1"/>
</dbReference>
<feature type="domain" description="Activator of Hsp90 ATPase AHSA1-like N-terminal" evidence="2">
    <location>
        <begin position="14"/>
        <end position="156"/>
    </location>
</feature>
<protein>
    <recommendedName>
        <fullName evidence="2">Activator of Hsp90 ATPase AHSA1-like N-terminal domain-containing protein</fullName>
    </recommendedName>
</protein>
<dbReference type="InterPro" id="IPR015310">
    <property type="entry name" value="AHSA1-like_N"/>
</dbReference>
<dbReference type="SMART" id="SM01000">
    <property type="entry name" value="Aha1_N"/>
    <property type="match status" value="1"/>
</dbReference>
<evidence type="ECO:0000256" key="1">
    <source>
        <dbReference type="ARBA" id="ARBA00006817"/>
    </source>
</evidence>
<dbReference type="OrthoDB" id="567237at2759"/>
<dbReference type="PANTHER" id="PTHR13009:SF22">
    <property type="entry name" value="LD43819P"/>
    <property type="match status" value="1"/>
</dbReference>
<dbReference type="InterPro" id="IPR036338">
    <property type="entry name" value="Aha1"/>
</dbReference>
<dbReference type="Gene3D" id="3.30.530.20">
    <property type="match status" value="1"/>
</dbReference>
<dbReference type="Pfam" id="PF08327">
    <property type="entry name" value="AHSA1"/>
    <property type="match status" value="1"/>
</dbReference>
<dbReference type="Proteomes" id="UP000886523">
    <property type="component" value="Unassembled WGS sequence"/>
</dbReference>
<evidence type="ECO:0000313" key="4">
    <source>
        <dbReference type="Proteomes" id="UP000886523"/>
    </source>
</evidence>